<dbReference type="Gene3D" id="3.80.10.10">
    <property type="entry name" value="Ribonuclease Inhibitor"/>
    <property type="match status" value="3"/>
</dbReference>
<sequence length="691" mass="76892">MNLTNQNTQKTLTPNPNSIQQQQPCSVPPLSDVDSVTKQLKGHGFSDKEIGIILNLTPSSSSSNVPFSLDSPIHEPFLKRGIEGDDDDDDDTDSFYMDPLPHESYASSSSSKRLKLYNFFDPKGKKPLIDDNNNNTIVISDSDDEDDQRKEITENQISLDLDINDYIITNETETNDSDGADDEIQTNVSIRRNRYRKYNKDAAKRYASQIHTVSVNEDDHHVGHEIDDDVEHEVDVDDASPTPFSEAIKAIQERIAKSKKKGVVKESFIWVPKRNGEDLVRERFRVPSLQEMSLKILANHADGMVSLDGVSDELKQRLSALVCDSRKMNCRFLELLLSGFPTHIRLKDCSWLTEEEFTKCFGMLDTSILEVLQLDQCGRVITEYTLLSTLAKSPSCLSRLISLSLTGACRLTDKGLQLMVSSATTIRSINLSQCSLLTYASLNILADSLGSILKELYLDDCILIDAALILSALKQLKQLEVLSLAGVPTVCDKFIKSYIIACGQNIKELVLKDCLNLTDASMKVIATHCPGLQALDLMNLYKLTDLTIGYLTNSCRALRTLNLCRNPFSDEAIAAFLELTGKSLEELSLNNIKKVGQQTTLSLANNAKKLHTLDLSWCRNLTDNEFGLIVDSCLSLRSLKLFGCSQVTDVFLNGHSNLEIQIIGLKLCPLLQHIKEPNPNQGALRYSSASE</sequence>
<dbReference type="PANTHER" id="PTHR13318">
    <property type="entry name" value="PARTNER OF PAIRED, ISOFORM B-RELATED"/>
    <property type="match status" value="1"/>
</dbReference>
<dbReference type="SUPFAM" id="SSF52047">
    <property type="entry name" value="RNI-like"/>
    <property type="match status" value="1"/>
</dbReference>
<protein>
    <submittedName>
        <fullName evidence="3">Putative leucine-rich repeat domain, L domain-containing protein</fullName>
    </submittedName>
    <submittedName>
        <fullName evidence="2">RNI superfamily protein</fullName>
    </submittedName>
</protein>
<dbReference type="Proteomes" id="UP000265566">
    <property type="component" value="Chromosome 4"/>
</dbReference>
<dbReference type="ExpressionAtlas" id="A0A072URM6">
    <property type="expression patterns" value="differential"/>
</dbReference>
<dbReference type="AlphaFoldDB" id="A0A072URM6"/>
<gene>
    <name evidence="4" type="primary">25494178</name>
    <name evidence="2" type="ordered locus">MTR_4g125440</name>
    <name evidence="3" type="ORF">MtrunA17_Chr4g0070541</name>
</gene>
<dbReference type="HOGENOM" id="CLU_450079_0_0_1"/>
<feature type="region of interest" description="Disordered" evidence="1">
    <location>
        <begin position="1"/>
        <end position="32"/>
    </location>
</feature>
<dbReference type="GO" id="GO:0031146">
    <property type="term" value="P:SCF-dependent proteasomal ubiquitin-dependent protein catabolic process"/>
    <property type="evidence" value="ECO:0000318"/>
    <property type="project" value="GO_Central"/>
</dbReference>
<dbReference type="STRING" id="3880.A0A072URM6"/>
<dbReference type="InterPro" id="IPR032675">
    <property type="entry name" value="LRR_dom_sf"/>
</dbReference>
<dbReference type="PANTHER" id="PTHR13318:SF101">
    <property type="entry name" value="F-BOX_LRR PROTEIN"/>
    <property type="match status" value="1"/>
</dbReference>
<evidence type="ECO:0000313" key="4">
    <source>
        <dbReference type="EnsemblPlants" id="KEH32444"/>
    </source>
</evidence>
<dbReference type="Gramene" id="rna27402">
    <property type="protein sequence ID" value="RHN64574.1"/>
    <property type="gene ID" value="gene27402"/>
</dbReference>
<reference evidence="2 5" key="2">
    <citation type="journal article" date="2014" name="BMC Genomics">
        <title>An improved genome release (version Mt4.0) for the model legume Medicago truncatula.</title>
        <authorList>
            <person name="Tang H."/>
            <person name="Krishnakumar V."/>
            <person name="Bidwell S."/>
            <person name="Rosen B."/>
            <person name="Chan A."/>
            <person name="Zhou S."/>
            <person name="Gentzbittel L."/>
            <person name="Childs K.L."/>
            <person name="Yandell M."/>
            <person name="Gundlach H."/>
            <person name="Mayer K.F."/>
            <person name="Schwartz D.C."/>
            <person name="Town C.D."/>
        </authorList>
    </citation>
    <scope>GENOME REANNOTATION</scope>
    <source>
        <strain evidence="2">A17</strain>
        <strain evidence="4 5">cv. Jemalong A17</strain>
    </source>
</reference>
<feature type="region of interest" description="Disordered" evidence="1">
    <location>
        <begin position="78"/>
        <end position="107"/>
    </location>
</feature>
<evidence type="ECO:0000256" key="1">
    <source>
        <dbReference type="SAM" id="MobiDB-lite"/>
    </source>
</evidence>
<reference evidence="4" key="3">
    <citation type="submission" date="2015-04" db="UniProtKB">
        <authorList>
            <consortium name="EnsemblPlants"/>
        </authorList>
    </citation>
    <scope>IDENTIFICATION</scope>
    <source>
        <strain evidence="4">cv. Jemalong A17</strain>
    </source>
</reference>
<dbReference type="SMART" id="SM00367">
    <property type="entry name" value="LRR_CC"/>
    <property type="match status" value="8"/>
</dbReference>
<feature type="compositionally biased region" description="Low complexity" evidence="1">
    <location>
        <begin position="1"/>
        <end position="17"/>
    </location>
</feature>
<organism evidence="2 5">
    <name type="scientific">Medicago truncatula</name>
    <name type="common">Barrel medic</name>
    <name type="synonym">Medicago tribuloides</name>
    <dbReference type="NCBI Taxonomy" id="3880"/>
    <lineage>
        <taxon>Eukaryota</taxon>
        <taxon>Viridiplantae</taxon>
        <taxon>Streptophyta</taxon>
        <taxon>Embryophyta</taxon>
        <taxon>Tracheophyta</taxon>
        <taxon>Spermatophyta</taxon>
        <taxon>Magnoliopsida</taxon>
        <taxon>eudicotyledons</taxon>
        <taxon>Gunneridae</taxon>
        <taxon>Pentapetalae</taxon>
        <taxon>rosids</taxon>
        <taxon>fabids</taxon>
        <taxon>Fabales</taxon>
        <taxon>Fabaceae</taxon>
        <taxon>Papilionoideae</taxon>
        <taxon>50 kb inversion clade</taxon>
        <taxon>NPAAA clade</taxon>
        <taxon>Hologalegina</taxon>
        <taxon>IRL clade</taxon>
        <taxon>Trifolieae</taxon>
        <taxon>Medicago</taxon>
    </lineage>
</organism>
<dbReference type="GO" id="GO:0019005">
    <property type="term" value="C:SCF ubiquitin ligase complex"/>
    <property type="evidence" value="ECO:0000318"/>
    <property type="project" value="GO_Central"/>
</dbReference>
<dbReference type="Proteomes" id="UP000002051">
    <property type="component" value="Chromosome 4"/>
</dbReference>
<dbReference type="KEGG" id="mtr:25494178"/>
<evidence type="ECO:0000313" key="2">
    <source>
        <dbReference type="EMBL" id="KEH32444.1"/>
    </source>
</evidence>
<dbReference type="InterPro" id="IPR006553">
    <property type="entry name" value="Leu-rich_rpt_Cys-con_subtyp"/>
</dbReference>
<reference evidence="2 5" key="1">
    <citation type="journal article" date="2011" name="Nature">
        <title>The Medicago genome provides insight into the evolution of rhizobial symbioses.</title>
        <authorList>
            <person name="Young N.D."/>
            <person name="Debelle F."/>
            <person name="Oldroyd G.E."/>
            <person name="Geurts R."/>
            <person name="Cannon S.B."/>
            <person name="Udvardi M.K."/>
            <person name="Benedito V.A."/>
            <person name="Mayer K.F."/>
            <person name="Gouzy J."/>
            <person name="Schoof H."/>
            <person name="Van de Peer Y."/>
            <person name="Proost S."/>
            <person name="Cook D.R."/>
            <person name="Meyers B.C."/>
            <person name="Spannagl M."/>
            <person name="Cheung F."/>
            <person name="De Mita S."/>
            <person name="Krishnakumar V."/>
            <person name="Gundlach H."/>
            <person name="Zhou S."/>
            <person name="Mudge J."/>
            <person name="Bharti A.K."/>
            <person name="Murray J.D."/>
            <person name="Naoumkina M.A."/>
            <person name="Rosen B."/>
            <person name="Silverstein K.A."/>
            <person name="Tang H."/>
            <person name="Rombauts S."/>
            <person name="Zhao P.X."/>
            <person name="Zhou P."/>
            <person name="Barbe V."/>
            <person name="Bardou P."/>
            <person name="Bechner M."/>
            <person name="Bellec A."/>
            <person name="Berger A."/>
            <person name="Berges H."/>
            <person name="Bidwell S."/>
            <person name="Bisseling T."/>
            <person name="Choisne N."/>
            <person name="Couloux A."/>
            <person name="Denny R."/>
            <person name="Deshpande S."/>
            <person name="Dai X."/>
            <person name="Doyle J.J."/>
            <person name="Dudez A.M."/>
            <person name="Farmer A.D."/>
            <person name="Fouteau S."/>
            <person name="Franken C."/>
            <person name="Gibelin C."/>
            <person name="Gish J."/>
            <person name="Goldstein S."/>
            <person name="Gonzalez A.J."/>
            <person name="Green P.J."/>
            <person name="Hallab A."/>
            <person name="Hartog M."/>
            <person name="Hua A."/>
            <person name="Humphray S.J."/>
            <person name="Jeong D.H."/>
            <person name="Jing Y."/>
            <person name="Jocker A."/>
            <person name="Kenton S.M."/>
            <person name="Kim D.J."/>
            <person name="Klee K."/>
            <person name="Lai H."/>
            <person name="Lang C."/>
            <person name="Lin S."/>
            <person name="Macmil S.L."/>
            <person name="Magdelenat G."/>
            <person name="Matthews L."/>
            <person name="McCorrison J."/>
            <person name="Monaghan E.L."/>
            <person name="Mun J.H."/>
            <person name="Najar F.Z."/>
            <person name="Nicholson C."/>
            <person name="Noirot C."/>
            <person name="O'Bleness M."/>
            <person name="Paule C.R."/>
            <person name="Poulain J."/>
            <person name="Prion F."/>
            <person name="Qin B."/>
            <person name="Qu C."/>
            <person name="Retzel E.F."/>
            <person name="Riddle C."/>
            <person name="Sallet E."/>
            <person name="Samain S."/>
            <person name="Samson N."/>
            <person name="Sanders I."/>
            <person name="Saurat O."/>
            <person name="Scarpelli C."/>
            <person name="Schiex T."/>
            <person name="Segurens B."/>
            <person name="Severin A.J."/>
            <person name="Sherrier D.J."/>
            <person name="Shi R."/>
            <person name="Sims S."/>
            <person name="Singer S.R."/>
            <person name="Sinharoy S."/>
            <person name="Sterck L."/>
            <person name="Viollet A."/>
            <person name="Wang B.B."/>
            <person name="Wang K."/>
            <person name="Wang M."/>
            <person name="Wang X."/>
            <person name="Warfsmann J."/>
            <person name="Weissenbach J."/>
            <person name="White D.D."/>
            <person name="White J.D."/>
            <person name="Wiley G.B."/>
            <person name="Wincker P."/>
            <person name="Xing Y."/>
            <person name="Yang L."/>
            <person name="Yao Z."/>
            <person name="Ying F."/>
            <person name="Zhai J."/>
            <person name="Zhou L."/>
            <person name="Zuber A."/>
            <person name="Denarie J."/>
            <person name="Dixon R.A."/>
            <person name="May G.D."/>
            <person name="Schwartz D.C."/>
            <person name="Rogers J."/>
            <person name="Quetier F."/>
            <person name="Town C.D."/>
            <person name="Roe B.A."/>
        </authorList>
    </citation>
    <scope>NUCLEOTIDE SEQUENCE [LARGE SCALE GENOMIC DNA]</scope>
    <source>
        <strain evidence="2">A17</strain>
        <strain evidence="4 5">cv. Jemalong A17</strain>
    </source>
</reference>
<proteinExistence type="predicted"/>
<name>A0A072URM6_MEDTR</name>
<dbReference type="EnsemblPlants" id="KEH32444">
    <property type="protein sequence ID" value="KEH32444"/>
    <property type="gene ID" value="MTR_4g125440"/>
</dbReference>
<feature type="compositionally biased region" description="Acidic residues" evidence="1">
    <location>
        <begin position="84"/>
        <end position="93"/>
    </location>
</feature>
<dbReference type="OrthoDB" id="10257471at2759"/>
<keyword evidence="5" id="KW-1185">Reference proteome</keyword>
<reference evidence="3" key="4">
    <citation type="journal article" date="2018" name="Nat. Plants">
        <title>Whole-genome landscape of Medicago truncatula symbiotic genes.</title>
        <authorList>
            <person name="Pecrix Y."/>
            <person name="Gamas P."/>
            <person name="Carrere S."/>
        </authorList>
    </citation>
    <scope>NUCLEOTIDE SEQUENCE</scope>
    <source>
        <tissue evidence="3">Leaves</tissue>
    </source>
</reference>
<accession>A0A072URM6</accession>
<evidence type="ECO:0000313" key="3">
    <source>
        <dbReference type="EMBL" id="RHN64574.1"/>
    </source>
</evidence>
<evidence type="ECO:0000313" key="5">
    <source>
        <dbReference type="Proteomes" id="UP000002051"/>
    </source>
</evidence>
<dbReference type="EMBL" id="PSQE01000004">
    <property type="protein sequence ID" value="RHN64574.1"/>
    <property type="molecule type" value="Genomic_DNA"/>
</dbReference>
<dbReference type="EMBL" id="CM001220">
    <property type="protein sequence ID" value="KEH32444.1"/>
    <property type="molecule type" value="Genomic_DNA"/>
</dbReference>